<sequence>MSSKIRIILGCMTFGPAHSSTARVTSLDDTKAIFNYFHDRGYGEIDTARVYTDGEQEAWSSAAGYMTDFGFHVATKCFPAKLGMHAASELPGYLNKSLAELKTDCVDIFYLHAPDRSVPFLETLTAIDKLYKEGKFKIFGLSNYTAYEVAEIVTLARDHGLVRPTIYQGRYNAMSRDIEDELIPALRHYGLDLVVFSPLAGGLFSGKYTKQADIPRSGRFSSNTAQGALYRSRYFKDVYWDAIQLIQPLAQKHGLTLLEIALRWLVHHSQLKFVRGKELAGDGIIVGVSSLKQLEDNINAIEGDPLPSDVVDALETAWKIVKPDVSPYWNGKLVYSYDE</sequence>
<dbReference type="PRINTS" id="PR00069">
    <property type="entry name" value="ALDKETRDTASE"/>
</dbReference>
<evidence type="ECO:0000259" key="2">
    <source>
        <dbReference type="Pfam" id="PF00248"/>
    </source>
</evidence>
<dbReference type="STRING" id="675824.A0A1E3Q5S7"/>
<dbReference type="CDD" id="cd19075">
    <property type="entry name" value="AKR_AKR7A1-5"/>
    <property type="match status" value="1"/>
</dbReference>
<dbReference type="AlphaFoldDB" id="A0A1E3Q5S7"/>
<dbReference type="PANTHER" id="PTHR43364">
    <property type="entry name" value="NADH-SPECIFIC METHYLGLYOXAL REDUCTASE-RELATED"/>
    <property type="match status" value="1"/>
</dbReference>
<dbReference type="EMBL" id="KV454294">
    <property type="protein sequence ID" value="ODQ72844.1"/>
    <property type="molecule type" value="Genomic_DNA"/>
</dbReference>
<gene>
    <name evidence="3" type="ORF">LIPSTDRAFT_3214</name>
</gene>
<dbReference type="OrthoDB" id="4030786at2759"/>
<dbReference type="Gene3D" id="3.20.20.100">
    <property type="entry name" value="NADP-dependent oxidoreductase domain"/>
    <property type="match status" value="1"/>
</dbReference>
<dbReference type="InterPro" id="IPR020471">
    <property type="entry name" value="AKR"/>
</dbReference>
<organism evidence="3 4">
    <name type="scientific">Lipomyces starkeyi NRRL Y-11557</name>
    <dbReference type="NCBI Taxonomy" id="675824"/>
    <lineage>
        <taxon>Eukaryota</taxon>
        <taxon>Fungi</taxon>
        <taxon>Dikarya</taxon>
        <taxon>Ascomycota</taxon>
        <taxon>Saccharomycotina</taxon>
        <taxon>Lipomycetes</taxon>
        <taxon>Lipomycetales</taxon>
        <taxon>Lipomycetaceae</taxon>
        <taxon>Lipomyces</taxon>
    </lineage>
</organism>
<dbReference type="InterPro" id="IPR036812">
    <property type="entry name" value="NAD(P)_OxRdtase_dom_sf"/>
</dbReference>
<dbReference type="InterPro" id="IPR050523">
    <property type="entry name" value="AKR_Detox_Biosynth"/>
</dbReference>
<dbReference type="Proteomes" id="UP000094385">
    <property type="component" value="Unassembled WGS sequence"/>
</dbReference>
<dbReference type="Pfam" id="PF00248">
    <property type="entry name" value="Aldo_ket_red"/>
    <property type="match status" value="1"/>
</dbReference>
<evidence type="ECO:0000313" key="3">
    <source>
        <dbReference type="EMBL" id="ODQ72844.1"/>
    </source>
</evidence>
<dbReference type="SUPFAM" id="SSF51430">
    <property type="entry name" value="NAD(P)-linked oxidoreductase"/>
    <property type="match status" value="1"/>
</dbReference>
<name>A0A1E3Q5S7_LIPST</name>
<keyword evidence="1" id="KW-0560">Oxidoreductase</keyword>
<reference evidence="3 4" key="1">
    <citation type="journal article" date="2016" name="Proc. Natl. Acad. Sci. U.S.A.">
        <title>Comparative genomics of biotechnologically important yeasts.</title>
        <authorList>
            <person name="Riley R."/>
            <person name="Haridas S."/>
            <person name="Wolfe K.H."/>
            <person name="Lopes M.R."/>
            <person name="Hittinger C.T."/>
            <person name="Goeker M."/>
            <person name="Salamov A.A."/>
            <person name="Wisecaver J.H."/>
            <person name="Long T.M."/>
            <person name="Calvey C.H."/>
            <person name="Aerts A.L."/>
            <person name="Barry K.W."/>
            <person name="Choi C."/>
            <person name="Clum A."/>
            <person name="Coughlan A.Y."/>
            <person name="Deshpande S."/>
            <person name="Douglass A.P."/>
            <person name="Hanson S.J."/>
            <person name="Klenk H.-P."/>
            <person name="LaButti K.M."/>
            <person name="Lapidus A."/>
            <person name="Lindquist E.A."/>
            <person name="Lipzen A.M."/>
            <person name="Meier-Kolthoff J.P."/>
            <person name="Ohm R.A."/>
            <person name="Otillar R.P."/>
            <person name="Pangilinan J.L."/>
            <person name="Peng Y."/>
            <person name="Rokas A."/>
            <person name="Rosa C.A."/>
            <person name="Scheuner C."/>
            <person name="Sibirny A.A."/>
            <person name="Slot J.C."/>
            <person name="Stielow J.B."/>
            <person name="Sun H."/>
            <person name="Kurtzman C.P."/>
            <person name="Blackwell M."/>
            <person name="Grigoriev I.V."/>
            <person name="Jeffries T.W."/>
        </authorList>
    </citation>
    <scope>NUCLEOTIDE SEQUENCE [LARGE SCALE GENOMIC DNA]</scope>
    <source>
        <strain evidence="3 4">NRRL Y-11557</strain>
    </source>
</reference>
<protein>
    <recommendedName>
        <fullName evidence="2">NADP-dependent oxidoreductase domain-containing protein</fullName>
    </recommendedName>
</protein>
<evidence type="ECO:0000313" key="4">
    <source>
        <dbReference type="Proteomes" id="UP000094385"/>
    </source>
</evidence>
<dbReference type="PANTHER" id="PTHR43364:SF4">
    <property type="entry name" value="NAD(P)-LINKED OXIDOREDUCTASE SUPERFAMILY PROTEIN"/>
    <property type="match status" value="1"/>
</dbReference>
<feature type="domain" description="NADP-dependent oxidoreductase" evidence="2">
    <location>
        <begin position="6"/>
        <end position="318"/>
    </location>
</feature>
<dbReference type="InterPro" id="IPR023210">
    <property type="entry name" value="NADP_OxRdtase_dom"/>
</dbReference>
<accession>A0A1E3Q5S7</accession>
<proteinExistence type="predicted"/>
<dbReference type="GO" id="GO:0016616">
    <property type="term" value="F:oxidoreductase activity, acting on the CH-OH group of donors, NAD or NADP as acceptor"/>
    <property type="evidence" value="ECO:0007669"/>
    <property type="project" value="UniProtKB-ARBA"/>
</dbReference>
<evidence type="ECO:0000256" key="1">
    <source>
        <dbReference type="ARBA" id="ARBA00023002"/>
    </source>
</evidence>
<keyword evidence="4" id="KW-1185">Reference proteome</keyword>